<dbReference type="AlphaFoldDB" id="A0A409X846"/>
<sequence>MSSGTWGSTLAMLRFRSKMPTTISHRRLLITRIAAVSTFTVYICSQTYALYLPGPKPPKPYSPNDKFVTAFFVLSALANVYWLRQLFFDWDVIGNTLPLTFGWDEEPCYLTVDDELLTSPDLAEQLGRDARVFTANLSSAQVRCMPFSVAGNIFMAAWGYAWSNEYYTISQVLLTANLATNLYAVFMLLHVENDDHITPANHITHFVMKTSTGLAVLYMWKNWGVIDQSTVPSVAEMINSGVIFLLMTIGSGPDPTLGICLLYDLAALISGETTSELWHYSFHWISIVVSVCLLIELRLSRSNSFSWLRGFDESLGLWFDREQPGQIYLDKDVENGGRVSFLRS</sequence>
<keyword evidence="1" id="KW-1133">Transmembrane helix</keyword>
<protein>
    <submittedName>
        <fullName evidence="2">Uncharacterized protein</fullName>
    </submittedName>
</protein>
<name>A0A409X846_PSICY</name>
<proteinExistence type="predicted"/>
<feature type="transmembrane region" description="Helical" evidence="1">
    <location>
        <begin position="29"/>
        <end position="51"/>
    </location>
</feature>
<dbReference type="InParanoid" id="A0A409X846"/>
<keyword evidence="3" id="KW-1185">Reference proteome</keyword>
<evidence type="ECO:0000256" key="1">
    <source>
        <dbReference type="SAM" id="Phobius"/>
    </source>
</evidence>
<dbReference type="EMBL" id="NHYD01002408">
    <property type="protein sequence ID" value="PPQ86963.1"/>
    <property type="molecule type" value="Genomic_DNA"/>
</dbReference>
<evidence type="ECO:0000313" key="3">
    <source>
        <dbReference type="Proteomes" id="UP000283269"/>
    </source>
</evidence>
<dbReference type="Proteomes" id="UP000283269">
    <property type="component" value="Unassembled WGS sequence"/>
</dbReference>
<comment type="caution">
    <text evidence="2">The sequence shown here is derived from an EMBL/GenBank/DDBJ whole genome shotgun (WGS) entry which is preliminary data.</text>
</comment>
<keyword evidence="1" id="KW-0812">Transmembrane</keyword>
<keyword evidence="1" id="KW-0472">Membrane</keyword>
<reference evidence="2 3" key="1">
    <citation type="journal article" date="2018" name="Evol. Lett.">
        <title>Horizontal gene cluster transfer increased hallucinogenic mushroom diversity.</title>
        <authorList>
            <person name="Reynolds H.T."/>
            <person name="Vijayakumar V."/>
            <person name="Gluck-Thaler E."/>
            <person name="Korotkin H.B."/>
            <person name="Matheny P.B."/>
            <person name="Slot J.C."/>
        </authorList>
    </citation>
    <scope>NUCLEOTIDE SEQUENCE [LARGE SCALE GENOMIC DNA]</scope>
    <source>
        <strain evidence="2 3">2631</strain>
    </source>
</reference>
<dbReference type="OrthoDB" id="2332199at2759"/>
<gene>
    <name evidence="2" type="ORF">CVT25_009785</name>
</gene>
<evidence type="ECO:0000313" key="2">
    <source>
        <dbReference type="EMBL" id="PPQ86963.1"/>
    </source>
</evidence>
<organism evidence="2 3">
    <name type="scientific">Psilocybe cyanescens</name>
    <dbReference type="NCBI Taxonomy" id="93625"/>
    <lineage>
        <taxon>Eukaryota</taxon>
        <taxon>Fungi</taxon>
        <taxon>Dikarya</taxon>
        <taxon>Basidiomycota</taxon>
        <taxon>Agaricomycotina</taxon>
        <taxon>Agaricomycetes</taxon>
        <taxon>Agaricomycetidae</taxon>
        <taxon>Agaricales</taxon>
        <taxon>Agaricineae</taxon>
        <taxon>Strophariaceae</taxon>
        <taxon>Psilocybe</taxon>
    </lineage>
</organism>
<accession>A0A409X846</accession>